<feature type="region of interest" description="Disordered" evidence="1">
    <location>
        <begin position="16"/>
        <end position="87"/>
    </location>
</feature>
<proteinExistence type="predicted"/>
<evidence type="ECO:0000313" key="2">
    <source>
        <dbReference type="EMBL" id="KAK6357546.1"/>
    </source>
</evidence>
<dbReference type="Proteomes" id="UP001313282">
    <property type="component" value="Unassembled WGS sequence"/>
</dbReference>
<feature type="compositionally biased region" description="Basic residues" evidence="1">
    <location>
        <begin position="24"/>
        <end position="42"/>
    </location>
</feature>
<keyword evidence="3" id="KW-1185">Reference proteome</keyword>
<organism evidence="2 3">
    <name type="scientific">Orbilia javanica</name>
    <dbReference type="NCBI Taxonomy" id="47235"/>
    <lineage>
        <taxon>Eukaryota</taxon>
        <taxon>Fungi</taxon>
        <taxon>Dikarya</taxon>
        <taxon>Ascomycota</taxon>
        <taxon>Pezizomycotina</taxon>
        <taxon>Orbiliomycetes</taxon>
        <taxon>Orbiliales</taxon>
        <taxon>Orbiliaceae</taxon>
        <taxon>Orbilia</taxon>
    </lineage>
</organism>
<evidence type="ECO:0000256" key="1">
    <source>
        <dbReference type="SAM" id="MobiDB-lite"/>
    </source>
</evidence>
<reference evidence="2 3" key="1">
    <citation type="submission" date="2019-10" db="EMBL/GenBank/DDBJ databases">
        <authorList>
            <person name="Palmer J.M."/>
        </authorList>
    </citation>
    <scope>NUCLEOTIDE SEQUENCE [LARGE SCALE GENOMIC DNA]</scope>
    <source>
        <strain evidence="2 3">TWF718</strain>
    </source>
</reference>
<dbReference type="EMBL" id="JAVHNR010000001">
    <property type="protein sequence ID" value="KAK6357546.1"/>
    <property type="molecule type" value="Genomic_DNA"/>
</dbReference>
<evidence type="ECO:0000313" key="3">
    <source>
        <dbReference type="Proteomes" id="UP001313282"/>
    </source>
</evidence>
<sequence length="87" mass="9957">MVYILRDKLENDSYVPEYEDNKSTRRKRGPTIYSPRHHRSRTSRCVQEKRVEGKATGTVGGFGYETSGEKEENPSAGIRRLQGQVVL</sequence>
<gene>
    <name evidence="2" type="ORF">TWF718_001855</name>
</gene>
<protein>
    <submittedName>
        <fullName evidence="2">Uncharacterized protein</fullName>
    </submittedName>
</protein>
<name>A0AAN8N1F1_9PEZI</name>
<comment type="caution">
    <text evidence="2">The sequence shown here is derived from an EMBL/GenBank/DDBJ whole genome shotgun (WGS) entry which is preliminary data.</text>
</comment>
<dbReference type="AlphaFoldDB" id="A0AAN8N1F1"/>
<accession>A0AAN8N1F1</accession>